<evidence type="ECO:0000313" key="3">
    <source>
        <dbReference type="EMBL" id="GDY80084.1"/>
    </source>
</evidence>
<protein>
    <recommendedName>
        <fullName evidence="1">DUF6545 domain-containing protein</fullName>
    </recommendedName>
</protein>
<name>A0A4D4N7Y5_STRAX</name>
<dbReference type="InterPro" id="IPR046675">
    <property type="entry name" value="DUF6545"/>
</dbReference>
<sequence length="87" mass="9054">MVQELAQNAFDAVTEAGAATVEAAVVKAAMTASKAGRYAKKLALPSAEAASRKDLRADTEWLLLVADAYAHRVGRVADDSQPEPVGA</sequence>
<dbReference type="Proteomes" id="UP000299211">
    <property type="component" value="Unassembled WGS sequence"/>
</dbReference>
<accession>A0A4D4N7Y5</accession>
<reference evidence="3 4" key="1">
    <citation type="submission" date="2019-04" db="EMBL/GenBank/DDBJ databases">
        <title>Draft genome sequences of Streptomyces avermitilis ATCC 31267.</title>
        <authorList>
            <person name="Komaki H."/>
            <person name="Tamura T."/>
            <person name="Hosoyama A."/>
        </authorList>
    </citation>
    <scope>NUCLEOTIDE SEQUENCE [LARGE SCALE GENOMIC DNA]</scope>
    <source>
        <strain evidence="3 4">ATCC 31267</strain>
    </source>
</reference>
<proteinExistence type="predicted"/>
<dbReference type="Proteomes" id="UP000302139">
    <property type="component" value="Unassembled WGS sequence"/>
</dbReference>
<reference evidence="2 5" key="2">
    <citation type="submission" date="2019-04" db="EMBL/GenBank/DDBJ databases">
        <title>Draft genome sequences of Streptomyces avermitilis NBRC 14893.</title>
        <authorList>
            <person name="Komaki H."/>
            <person name="Tamura T."/>
            <person name="Hosoyama A."/>
        </authorList>
    </citation>
    <scope>NUCLEOTIDE SEQUENCE [LARGE SCALE GENOMIC DNA]</scope>
    <source>
        <strain evidence="2 5">NBRC 14893</strain>
    </source>
</reference>
<dbReference type="EMBL" id="BJHY01000002">
    <property type="protein sequence ID" value="GDY80084.1"/>
    <property type="molecule type" value="Genomic_DNA"/>
</dbReference>
<comment type="caution">
    <text evidence="3">The sequence shown here is derived from an EMBL/GenBank/DDBJ whole genome shotgun (WGS) entry which is preliminary data.</text>
</comment>
<dbReference type="Pfam" id="PF20182">
    <property type="entry name" value="DUF6545"/>
    <property type="match status" value="1"/>
</dbReference>
<evidence type="ECO:0000313" key="5">
    <source>
        <dbReference type="Proteomes" id="UP000302139"/>
    </source>
</evidence>
<dbReference type="EMBL" id="BJHX01000003">
    <property type="protein sequence ID" value="GDY69817.1"/>
    <property type="molecule type" value="Genomic_DNA"/>
</dbReference>
<evidence type="ECO:0000313" key="4">
    <source>
        <dbReference type="Proteomes" id="UP000299211"/>
    </source>
</evidence>
<gene>
    <name evidence="2" type="ORF">SAV14893_092100</name>
    <name evidence="3" type="ORF">SAV31267_095690</name>
</gene>
<organism evidence="3 4">
    <name type="scientific">Streptomyces avermitilis</name>
    <dbReference type="NCBI Taxonomy" id="33903"/>
    <lineage>
        <taxon>Bacteria</taxon>
        <taxon>Bacillati</taxon>
        <taxon>Actinomycetota</taxon>
        <taxon>Actinomycetes</taxon>
        <taxon>Kitasatosporales</taxon>
        <taxon>Streptomycetaceae</taxon>
        <taxon>Streptomyces</taxon>
    </lineage>
</organism>
<dbReference type="AlphaFoldDB" id="A0A4D4N7Y5"/>
<evidence type="ECO:0000313" key="2">
    <source>
        <dbReference type="EMBL" id="GDY69817.1"/>
    </source>
</evidence>
<evidence type="ECO:0000259" key="1">
    <source>
        <dbReference type="Pfam" id="PF20182"/>
    </source>
</evidence>
<feature type="domain" description="DUF6545" evidence="1">
    <location>
        <begin position="12"/>
        <end position="70"/>
    </location>
</feature>